<evidence type="ECO:0000313" key="2">
    <source>
        <dbReference type="Proteomes" id="UP001161294"/>
    </source>
</evidence>
<proteinExistence type="predicted"/>
<protein>
    <submittedName>
        <fullName evidence="1">Uncharacterized protein</fullName>
    </submittedName>
</protein>
<gene>
    <name evidence="1" type="ORF">N5J23_18060</name>
</gene>
<comment type="caution">
    <text evidence="1">The sequence shown here is derived from an EMBL/GenBank/DDBJ whole genome shotgun (WGS) entry which is preliminary data.</text>
</comment>
<dbReference type="Proteomes" id="UP001161294">
    <property type="component" value="Unassembled WGS sequence"/>
</dbReference>
<name>A0AA43AZD9_9BURK</name>
<accession>A0AA43AZD9</accession>
<sequence length="68" mass="7783">ARNASLIFYYKGCPRDAYRMSEVMFTSAARATDQTDDPSHWFQEIDGSLEGTVTMRKTDKGWRALSED</sequence>
<dbReference type="AlphaFoldDB" id="A0AA43AZD9"/>
<dbReference type="EMBL" id="JAOCJW010000071">
    <property type="protein sequence ID" value="MDH2007406.1"/>
    <property type="molecule type" value="Genomic_DNA"/>
</dbReference>
<organism evidence="1 2">
    <name type="scientific">Comamonas aquatica</name>
    <dbReference type="NCBI Taxonomy" id="225991"/>
    <lineage>
        <taxon>Bacteria</taxon>
        <taxon>Pseudomonadati</taxon>
        <taxon>Pseudomonadota</taxon>
        <taxon>Betaproteobacteria</taxon>
        <taxon>Burkholderiales</taxon>
        <taxon>Comamonadaceae</taxon>
        <taxon>Comamonas</taxon>
    </lineage>
</organism>
<evidence type="ECO:0000313" key="1">
    <source>
        <dbReference type="EMBL" id="MDH2007406.1"/>
    </source>
</evidence>
<feature type="non-terminal residue" evidence="1">
    <location>
        <position position="1"/>
    </location>
</feature>
<reference evidence="1" key="1">
    <citation type="submission" date="2022-09" db="EMBL/GenBank/DDBJ databases">
        <title>Intensive care unit water sources are persistently colonized with multi-drug resistant bacteria and are the site of extensive horizontal gene transfer of antibiotic resistance genes.</title>
        <authorList>
            <person name="Diorio-Toth L."/>
        </authorList>
    </citation>
    <scope>NUCLEOTIDE SEQUENCE</scope>
    <source>
        <strain evidence="1">GD03686</strain>
    </source>
</reference>